<evidence type="ECO:0000256" key="4">
    <source>
        <dbReference type="ARBA" id="ARBA00022833"/>
    </source>
</evidence>
<evidence type="ECO:0000256" key="1">
    <source>
        <dbReference type="ARBA" id="ARBA00004123"/>
    </source>
</evidence>
<evidence type="ECO:0000313" key="12">
    <source>
        <dbReference type="Proteomes" id="UP001219518"/>
    </source>
</evidence>
<feature type="region of interest" description="Disordered" evidence="9">
    <location>
        <begin position="54"/>
        <end position="112"/>
    </location>
</feature>
<keyword evidence="4" id="KW-0862">Zinc</keyword>
<dbReference type="PANTHER" id="PTHR46481">
    <property type="entry name" value="ZINC FINGER BED DOMAIN-CONTAINING PROTEIN 4"/>
    <property type="match status" value="1"/>
</dbReference>
<feature type="compositionally biased region" description="Acidic residues" evidence="9">
    <location>
        <begin position="66"/>
        <end position="77"/>
    </location>
</feature>
<dbReference type="InterPro" id="IPR003656">
    <property type="entry name" value="Znf_BED"/>
</dbReference>
<name>A0AAE1LFH7_9NEOP</name>
<keyword evidence="3 8" id="KW-0863">Zinc-finger</keyword>
<keyword evidence="5" id="KW-0805">Transcription regulation</keyword>
<dbReference type="Proteomes" id="UP001219518">
    <property type="component" value="Unassembled WGS sequence"/>
</dbReference>
<evidence type="ECO:0000256" key="3">
    <source>
        <dbReference type="ARBA" id="ARBA00022771"/>
    </source>
</evidence>
<dbReference type="GO" id="GO:0016874">
    <property type="term" value="F:ligase activity"/>
    <property type="evidence" value="ECO:0007669"/>
    <property type="project" value="UniProtKB-KW"/>
</dbReference>
<dbReference type="GO" id="GO:0005634">
    <property type="term" value="C:nucleus"/>
    <property type="evidence" value="ECO:0007669"/>
    <property type="project" value="UniProtKB-SubCell"/>
</dbReference>
<evidence type="ECO:0000256" key="8">
    <source>
        <dbReference type="PROSITE-ProRule" id="PRU00027"/>
    </source>
</evidence>
<reference evidence="11" key="2">
    <citation type="journal article" date="2023" name="BMC Genomics">
        <title>Pest status, molecular evolution, and epigenetic factors derived from the genome assembly of Frankliniella fusca, a thysanopteran phytovirus vector.</title>
        <authorList>
            <person name="Catto M.A."/>
            <person name="Labadie P.E."/>
            <person name="Jacobson A.L."/>
            <person name="Kennedy G.G."/>
            <person name="Srinivasan R."/>
            <person name="Hunt B.G."/>
        </authorList>
    </citation>
    <scope>NUCLEOTIDE SEQUENCE</scope>
    <source>
        <strain evidence="11">PL_HMW_Pooled</strain>
    </source>
</reference>
<keyword evidence="2" id="KW-0479">Metal-binding</keyword>
<evidence type="ECO:0000256" key="6">
    <source>
        <dbReference type="ARBA" id="ARBA00023163"/>
    </source>
</evidence>
<comment type="subcellular location">
    <subcellularLocation>
        <location evidence="1">Nucleus</location>
    </subcellularLocation>
</comment>
<evidence type="ECO:0000256" key="2">
    <source>
        <dbReference type="ARBA" id="ARBA00022723"/>
    </source>
</evidence>
<protein>
    <submittedName>
        <fullName evidence="11">E3 SUMO-protein ligase ZBED1</fullName>
    </submittedName>
</protein>
<feature type="region of interest" description="Disordered" evidence="9">
    <location>
        <begin position="242"/>
        <end position="273"/>
    </location>
</feature>
<keyword evidence="12" id="KW-1185">Reference proteome</keyword>
<evidence type="ECO:0000313" key="11">
    <source>
        <dbReference type="EMBL" id="KAK3916789.1"/>
    </source>
</evidence>
<reference evidence="11" key="1">
    <citation type="submission" date="2021-07" db="EMBL/GenBank/DDBJ databases">
        <authorList>
            <person name="Catto M.A."/>
            <person name="Jacobson A."/>
            <person name="Kennedy G."/>
            <person name="Labadie P."/>
            <person name="Hunt B.G."/>
            <person name="Srinivasan R."/>
        </authorList>
    </citation>
    <scope>NUCLEOTIDE SEQUENCE</scope>
    <source>
        <strain evidence="11">PL_HMW_Pooled</strain>
        <tissue evidence="11">Head</tissue>
    </source>
</reference>
<dbReference type="EMBL" id="JAHWGI010000604">
    <property type="protein sequence ID" value="KAK3916789.1"/>
    <property type="molecule type" value="Genomic_DNA"/>
</dbReference>
<dbReference type="SUPFAM" id="SSF140996">
    <property type="entry name" value="Hermes dimerisation domain"/>
    <property type="match status" value="1"/>
</dbReference>
<keyword evidence="11" id="KW-0436">Ligase</keyword>
<keyword evidence="7" id="KW-0539">Nucleus</keyword>
<dbReference type="GO" id="GO:0003677">
    <property type="term" value="F:DNA binding"/>
    <property type="evidence" value="ECO:0007669"/>
    <property type="project" value="InterPro"/>
</dbReference>
<dbReference type="GO" id="GO:0008270">
    <property type="term" value="F:zinc ion binding"/>
    <property type="evidence" value="ECO:0007669"/>
    <property type="project" value="UniProtKB-KW"/>
</dbReference>
<dbReference type="InterPro" id="IPR012337">
    <property type="entry name" value="RNaseH-like_sf"/>
</dbReference>
<dbReference type="InterPro" id="IPR052035">
    <property type="entry name" value="ZnF_BED_domain_contain"/>
</dbReference>
<dbReference type="SMART" id="SM00614">
    <property type="entry name" value="ZnF_BED"/>
    <property type="match status" value="1"/>
</dbReference>
<sequence length="552" mass="61566">MAPSKVWVYMTRISANQVKCNKCNKTFEHRKGGGTSSLRTHLLKVEGIACPPQAQWRKRAHSPESEVVDVDDPEGVNDNDKATSCDGDQTPALAKKSREVRPPTFSPQTPKSSRPLAMAIQVYFKDRWIAGGTRYEECTNALMYAIAKDNMPLSVTERPGFRAFVRKVQPNYKLPSEPTLTKKLDGKHKDLKLQIKQEIRDAPCLVLTLDIWTQKGTMRSYLGVTVHYPQGQRIMRPSRAYVVPSEREEDDGAAQASPNLPDRESDMEEDEDDFEDAIENCMLRGAILKVKKIVRFFRQSEVTTTELTKLQMEESEISEGKTLKLIQEVKTRWNSCIAMLERFLQLHENVARVILKLQRDKNSKSKPPAILTMDEIDALTEVRDLLRPLDIATKEVSKEKFPTLSKCIPLIKALRSSITRQTPVTPVGFNLKADLTTRLSNAFGKIEDIKLYQCATILDPRFKKAAFASAQSAANAEAYVASLVKKHTIEKLGATAAQQEQATVTQGEDPARTRSDLDDFWGSVDDAAHEAGCNARAAAANAAADLGNALGY</sequence>
<proteinExistence type="predicted"/>
<organism evidence="11 12">
    <name type="scientific">Frankliniella fusca</name>
    <dbReference type="NCBI Taxonomy" id="407009"/>
    <lineage>
        <taxon>Eukaryota</taxon>
        <taxon>Metazoa</taxon>
        <taxon>Ecdysozoa</taxon>
        <taxon>Arthropoda</taxon>
        <taxon>Hexapoda</taxon>
        <taxon>Insecta</taxon>
        <taxon>Pterygota</taxon>
        <taxon>Neoptera</taxon>
        <taxon>Paraneoptera</taxon>
        <taxon>Thysanoptera</taxon>
        <taxon>Terebrantia</taxon>
        <taxon>Thripoidea</taxon>
        <taxon>Thripidae</taxon>
        <taxon>Frankliniella</taxon>
    </lineage>
</organism>
<evidence type="ECO:0000256" key="7">
    <source>
        <dbReference type="ARBA" id="ARBA00023242"/>
    </source>
</evidence>
<feature type="non-terminal residue" evidence="11">
    <location>
        <position position="552"/>
    </location>
</feature>
<dbReference type="PROSITE" id="PS50808">
    <property type="entry name" value="ZF_BED"/>
    <property type="match status" value="1"/>
</dbReference>
<dbReference type="PANTHER" id="PTHR46481:SF10">
    <property type="entry name" value="ZINC FINGER BED DOMAIN-CONTAINING PROTEIN 39"/>
    <property type="match status" value="1"/>
</dbReference>
<dbReference type="Pfam" id="PF02892">
    <property type="entry name" value="zf-BED"/>
    <property type="match status" value="1"/>
</dbReference>
<dbReference type="SUPFAM" id="SSF53098">
    <property type="entry name" value="Ribonuclease H-like"/>
    <property type="match status" value="1"/>
</dbReference>
<evidence type="ECO:0000256" key="5">
    <source>
        <dbReference type="ARBA" id="ARBA00023015"/>
    </source>
</evidence>
<dbReference type="AlphaFoldDB" id="A0AAE1LFH7"/>
<evidence type="ECO:0000259" key="10">
    <source>
        <dbReference type="PROSITE" id="PS50808"/>
    </source>
</evidence>
<keyword evidence="6" id="KW-0804">Transcription</keyword>
<accession>A0AAE1LFH7</accession>
<evidence type="ECO:0000256" key="9">
    <source>
        <dbReference type="SAM" id="MobiDB-lite"/>
    </source>
</evidence>
<comment type="caution">
    <text evidence="11">The sequence shown here is derived from an EMBL/GenBank/DDBJ whole genome shotgun (WGS) entry which is preliminary data.</text>
</comment>
<feature type="domain" description="BED-type" evidence="10">
    <location>
        <begin position="1"/>
        <end position="68"/>
    </location>
</feature>
<gene>
    <name evidence="11" type="ORF">KUF71_006390</name>
</gene>